<reference evidence="2 3" key="1">
    <citation type="submission" date="2010-09" db="EMBL/GenBank/DDBJ databases">
        <authorList>
            <person name="Daugherty S.C."/>
            <person name="Tallon L.J."/>
            <person name="Jones K.M."/>
            <person name="Liu X."/>
            <person name="Kilian M."/>
            <person name="Tettelin H."/>
        </authorList>
    </citation>
    <scope>NUCLEOTIDE SEQUENCE [LARGE SCALE GENOMIC DNA]</scope>
    <source>
        <strain evidence="2 3">SK597</strain>
    </source>
</reference>
<accession>E1LST1</accession>
<evidence type="ECO:0000313" key="3">
    <source>
        <dbReference type="Proteomes" id="UP000003316"/>
    </source>
</evidence>
<protein>
    <submittedName>
        <fullName evidence="2">Uncharacterized protein</fullName>
    </submittedName>
</protein>
<dbReference type="RefSeq" id="WP_004238090.1">
    <property type="nucleotide sequence ID" value="NZ_AEDV01000051.1"/>
</dbReference>
<proteinExistence type="predicted"/>
<dbReference type="AlphaFoldDB" id="E1LST1"/>
<dbReference type="Proteomes" id="UP000003316">
    <property type="component" value="Unassembled WGS sequence"/>
</dbReference>
<organism evidence="2 3">
    <name type="scientific">Streptococcus mitis SK597</name>
    <dbReference type="NCBI Taxonomy" id="585204"/>
    <lineage>
        <taxon>Bacteria</taxon>
        <taxon>Bacillati</taxon>
        <taxon>Bacillota</taxon>
        <taxon>Bacilli</taxon>
        <taxon>Lactobacillales</taxon>
        <taxon>Streptococcaceae</taxon>
        <taxon>Streptococcus</taxon>
        <taxon>Streptococcus mitis group</taxon>
    </lineage>
</organism>
<dbReference type="EMBL" id="AEDV01000051">
    <property type="protein sequence ID" value="EFO00463.1"/>
    <property type="molecule type" value="Genomic_DNA"/>
</dbReference>
<feature type="compositionally biased region" description="Polar residues" evidence="1">
    <location>
        <begin position="29"/>
        <end position="43"/>
    </location>
</feature>
<comment type="caution">
    <text evidence="2">The sequence shown here is derived from an EMBL/GenBank/DDBJ whole genome shotgun (WGS) entry which is preliminary data.</text>
</comment>
<sequence>MKNATTPDGYKVNEEGVWKQVVTSDKKPNQSTNKQETATLTDK</sequence>
<gene>
    <name evidence="2" type="ORF">SMSK597_1040</name>
</gene>
<name>E1LST1_STRMT</name>
<evidence type="ECO:0000256" key="1">
    <source>
        <dbReference type="SAM" id="MobiDB-lite"/>
    </source>
</evidence>
<feature type="region of interest" description="Disordered" evidence="1">
    <location>
        <begin position="1"/>
        <end position="43"/>
    </location>
</feature>
<evidence type="ECO:0000313" key="2">
    <source>
        <dbReference type="EMBL" id="EFO00463.1"/>
    </source>
</evidence>